<accession>A0A382QNF0</accession>
<dbReference type="EMBL" id="UINC01115442">
    <property type="protein sequence ID" value="SVC86477.1"/>
    <property type="molecule type" value="Genomic_DNA"/>
</dbReference>
<sequence length="90" mass="10210">GPPLRLQRERRPHHRAVQPRRLRGARPNPSAEPDLAVRLRRCAARVPRARPSRSERPSGGLGAPRVRQPPHRAAQRRGDHPRVDGRRGLL</sequence>
<feature type="region of interest" description="Disordered" evidence="1">
    <location>
        <begin position="1"/>
        <end position="90"/>
    </location>
</feature>
<proteinExistence type="predicted"/>
<feature type="non-terminal residue" evidence="2">
    <location>
        <position position="1"/>
    </location>
</feature>
<dbReference type="AlphaFoldDB" id="A0A382QNF0"/>
<feature type="compositionally biased region" description="Basic residues" evidence="1">
    <location>
        <begin position="38"/>
        <end position="51"/>
    </location>
</feature>
<protein>
    <submittedName>
        <fullName evidence="2">Uncharacterized protein</fullName>
    </submittedName>
</protein>
<reference evidence="2" key="1">
    <citation type="submission" date="2018-05" db="EMBL/GenBank/DDBJ databases">
        <authorList>
            <person name="Lanie J.A."/>
            <person name="Ng W.-L."/>
            <person name="Kazmierczak K.M."/>
            <person name="Andrzejewski T.M."/>
            <person name="Davidsen T.M."/>
            <person name="Wayne K.J."/>
            <person name="Tettelin H."/>
            <person name="Glass J.I."/>
            <person name="Rusch D."/>
            <person name="Podicherti R."/>
            <person name="Tsui H.-C.T."/>
            <person name="Winkler M.E."/>
        </authorList>
    </citation>
    <scope>NUCLEOTIDE SEQUENCE</scope>
</reference>
<evidence type="ECO:0000313" key="2">
    <source>
        <dbReference type="EMBL" id="SVC86477.1"/>
    </source>
</evidence>
<evidence type="ECO:0000256" key="1">
    <source>
        <dbReference type="SAM" id="MobiDB-lite"/>
    </source>
</evidence>
<gene>
    <name evidence="2" type="ORF">METZ01_LOCUS339331</name>
</gene>
<organism evidence="2">
    <name type="scientific">marine metagenome</name>
    <dbReference type="NCBI Taxonomy" id="408172"/>
    <lineage>
        <taxon>unclassified sequences</taxon>
        <taxon>metagenomes</taxon>
        <taxon>ecological metagenomes</taxon>
    </lineage>
</organism>
<name>A0A382QNF0_9ZZZZ</name>
<feature type="compositionally biased region" description="Basic and acidic residues" evidence="1">
    <location>
        <begin position="76"/>
        <end position="90"/>
    </location>
</feature>
<feature type="compositionally biased region" description="Basic residues" evidence="1">
    <location>
        <begin position="8"/>
        <end position="24"/>
    </location>
</feature>
<feature type="non-terminal residue" evidence="2">
    <location>
        <position position="90"/>
    </location>
</feature>